<comment type="subcellular location">
    <subcellularLocation>
        <location evidence="1">Endoplasmic reticulum membrane</location>
        <topology evidence="1">Multi-pass membrane protein</topology>
    </subcellularLocation>
</comment>
<gene>
    <name evidence="5" type="ORF">MONBRDRAFT_25886</name>
</gene>
<dbReference type="EMBL" id="CH991553">
    <property type="protein sequence ID" value="EDQ88803.1"/>
    <property type="molecule type" value="Genomic_DNA"/>
</dbReference>
<evidence type="ECO:0000313" key="5">
    <source>
        <dbReference type="EMBL" id="EDQ88803.1"/>
    </source>
</evidence>
<dbReference type="KEGG" id="mbr:MONBRDRAFT_25886"/>
<feature type="transmembrane region" description="Helical" evidence="4">
    <location>
        <begin position="102"/>
        <end position="122"/>
    </location>
</feature>
<feature type="compositionally biased region" description="Polar residues" evidence="3">
    <location>
        <begin position="157"/>
        <end position="166"/>
    </location>
</feature>
<dbReference type="GO" id="GO:0042500">
    <property type="term" value="F:aspartic endopeptidase activity, intramembrane cleaving"/>
    <property type="evidence" value="ECO:0007669"/>
    <property type="project" value="InterPro"/>
</dbReference>
<dbReference type="STRING" id="81824.A9V0S0"/>
<feature type="non-terminal residue" evidence="5">
    <location>
        <position position="166"/>
    </location>
</feature>
<dbReference type="Proteomes" id="UP000001357">
    <property type="component" value="Unassembled WGS sequence"/>
</dbReference>
<sequence>MAQAVNQTVLDGNLTATLDLEDVATLIPGIGDNALLTYVMLLVMAIVPIYVGAHRSLRVASEQREVMTHKDAMHFPLTASVVLVSLYIVFKYLGEEYIRHLLSAYFFLAGAGSAGMMLSSLLRSVVPSSWAGPTFHLSFVQENNGEATSDSKDDEANNTPQSEPVE</sequence>
<dbReference type="AlphaFoldDB" id="A9V0S0"/>
<evidence type="ECO:0000256" key="3">
    <source>
        <dbReference type="SAM" id="MobiDB-lite"/>
    </source>
</evidence>
<keyword evidence="4" id="KW-0812">Transmembrane</keyword>
<accession>A9V0S0</accession>
<dbReference type="InterPro" id="IPR007369">
    <property type="entry name" value="Peptidase_A22B_SPP"/>
</dbReference>
<evidence type="ECO:0000256" key="2">
    <source>
        <dbReference type="ARBA" id="ARBA00022824"/>
    </source>
</evidence>
<reference evidence="5 6" key="1">
    <citation type="journal article" date="2008" name="Nature">
        <title>The genome of the choanoflagellate Monosiga brevicollis and the origin of metazoans.</title>
        <authorList>
            <consortium name="JGI Sequencing"/>
            <person name="King N."/>
            <person name="Westbrook M.J."/>
            <person name="Young S.L."/>
            <person name="Kuo A."/>
            <person name="Abedin M."/>
            <person name="Chapman J."/>
            <person name="Fairclough S."/>
            <person name="Hellsten U."/>
            <person name="Isogai Y."/>
            <person name="Letunic I."/>
            <person name="Marr M."/>
            <person name="Pincus D."/>
            <person name="Putnam N."/>
            <person name="Rokas A."/>
            <person name="Wright K.J."/>
            <person name="Zuzow R."/>
            <person name="Dirks W."/>
            <person name="Good M."/>
            <person name="Goodstein D."/>
            <person name="Lemons D."/>
            <person name="Li W."/>
            <person name="Lyons J.B."/>
            <person name="Morris A."/>
            <person name="Nichols S."/>
            <person name="Richter D.J."/>
            <person name="Salamov A."/>
            <person name="Bork P."/>
            <person name="Lim W.A."/>
            <person name="Manning G."/>
            <person name="Miller W.T."/>
            <person name="McGinnis W."/>
            <person name="Shapiro H."/>
            <person name="Tjian R."/>
            <person name="Grigoriev I.V."/>
            <person name="Rokhsar D."/>
        </authorList>
    </citation>
    <scope>NUCLEOTIDE SEQUENCE [LARGE SCALE GENOMIC DNA]</scope>
    <source>
        <strain evidence="6">MX1 / ATCC 50154</strain>
    </source>
</reference>
<dbReference type="GO" id="GO:0005789">
    <property type="term" value="C:endoplasmic reticulum membrane"/>
    <property type="evidence" value="ECO:0007669"/>
    <property type="project" value="UniProtKB-SubCell"/>
</dbReference>
<dbReference type="GeneID" id="5891651"/>
<evidence type="ECO:0000256" key="1">
    <source>
        <dbReference type="ARBA" id="ARBA00004477"/>
    </source>
</evidence>
<feature type="transmembrane region" description="Helical" evidence="4">
    <location>
        <begin position="35"/>
        <end position="53"/>
    </location>
</feature>
<dbReference type="InParanoid" id="A9V0S0"/>
<keyword evidence="4" id="KW-1133">Transmembrane helix</keyword>
<keyword evidence="2" id="KW-0256">Endoplasmic reticulum</keyword>
<proteinExistence type="predicted"/>
<feature type="region of interest" description="Disordered" evidence="3">
    <location>
        <begin position="144"/>
        <end position="166"/>
    </location>
</feature>
<dbReference type="PANTHER" id="PTHR12174">
    <property type="entry name" value="SIGNAL PEPTIDE PEPTIDASE"/>
    <property type="match status" value="1"/>
</dbReference>
<evidence type="ECO:0000256" key="4">
    <source>
        <dbReference type="SAM" id="Phobius"/>
    </source>
</evidence>
<name>A9V0S0_MONBE</name>
<evidence type="ECO:0000313" key="6">
    <source>
        <dbReference type="Proteomes" id="UP000001357"/>
    </source>
</evidence>
<dbReference type="RefSeq" id="XP_001746416.1">
    <property type="nucleotide sequence ID" value="XM_001746364.1"/>
</dbReference>
<dbReference type="Pfam" id="PF04258">
    <property type="entry name" value="Peptidase_A22B"/>
    <property type="match status" value="1"/>
</dbReference>
<organism evidence="5 6">
    <name type="scientific">Monosiga brevicollis</name>
    <name type="common">Choanoflagellate</name>
    <dbReference type="NCBI Taxonomy" id="81824"/>
    <lineage>
        <taxon>Eukaryota</taxon>
        <taxon>Choanoflagellata</taxon>
        <taxon>Craspedida</taxon>
        <taxon>Salpingoecidae</taxon>
        <taxon>Monosiga</taxon>
    </lineage>
</organism>
<protein>
    <recommendedName>
        <fullName evidence="7">Minor histocompatibility antigen H13</fullName>
    </recommendedName>
</protein>
<feature type="transmembrane region" description="Helical" evidence="4">
    <location>
        <begin position="73"/>
        <end position="90"/>
    </location>
</feature>
<evidence type="ECO:0008006" key="7">
    <source>
        <dbReference type="Google" id="ProtNLM"/>
    </source>
</evidence>
<keyword evidence="4" id="KW-0472">Membrane</keyword>
<dbReference type="eggNOG" id="KOG2443">
    <property type="taxonomic scope" value="Eukaryota"/>
</dbReference>
<keyword evidence="6" id="KW-1185">Reference proteome</keyword>
<dbReference type="PANTHER" id="PTHR12174:SF23">
    <property type="entry name" value="MINOR HISTOCOMPATIBILITY ANTIGEN H13"/>
    <property type="match status" value="1"/>
</dbReference>